<gene>
    <name evidence="1" type="ORF">QE152_g15547</name>
</gene>
<evidence type="ECO:0000313" key="2">
    <source>
        <dbReference type="Proteomes" id="UP001458880"/>
    </source>
</evidence>
<organism evidence="1 2">
    <name type="scientific">Popillia japonica</name>
    <name type="common">Japanese beetle</name>
    <dbReference type="NCBI Taxonomy" id="7064"/>
    <lineage>
        <taxon>Eukaryota</taxon>
        <taxon>Metazoa</taxon>
        <taxon>Ecdysozoa</taxon>
        <taxon>Arthropoda</taxon>
        <taxon>Hexapoda</taxon>
        <taxon>Insecta</taxon>
        <taxon>Pterygota</taxon>
        <taxon>Neoptera</taxon>
        <taxon>Endopterygota</taxon>
        <taxon>Coleoptera</taxon>
        <taxon>Polyphaga</taxon>
        <taxon>Scarabaeiformia</taxon>
        <taxon>Scarabaeidae</taxon>
        <taxon>Rutelinae</taxon>
        <taxon>Popillia</taxon>
    </lineage>
</organism>
<sequence length="75" mass="8243">MVSCPFIKILQQFSAFPRVTVNVPVNVTVSAGVLAKCELSTLCTLHMQNYYSEVAEEQSLGVVIKNLCLTGKDKH</sequence>
<name>A0AAW1L590_POPJA</name>
<keyword evidence="2" id="KW-1185">Reference proteome</keyword>
<evidence type="ECO:0000313" key="1">
    <source>
        <dbReference type="EMBL" id="KAK9730048.1"/>
    </source>
</evidence>
<proteinExistence type="predicted"/>
<dbReference type="AlphaFoldDB" id="A0AAW1L590"/>
<dbReference type="Proteomes" id="UP001458880">
    <property type="component" value="Unassembled WGS sequence"/>
</dbReference>
<reference evidence="1 2" key="1">
    <citation type="journal article" date="2024" name="BMC Genomics">
        <title>De novo assembly and annotation of Popillia japonica's genome with initial clues to its potential as an invasive pest.</title>
        <authorList>
            <person name="Cucini C."/>
            <person name="Boschi S."/>
            <person name="Funari R."/>
            <person name="Cardaioli E."/>
            <person name="Iannotti N."/>
            <person name="Marturano G."/>
            <person name="Paoli F."/>
            <person name="Bruttini M."/>
            <person name="Carapelli A."/>
            <person name="Frati F."/>
            <person name="Nardi F."/>
        </authorList>
    </citation>
    <scope>NUCLEOTIDE SEQUENCE [LARGE SCALE GENOMIC DNA]</scope>
    <source>
        <strain evidence="1">DMR45628</strain>
    </source>
</reference>
<comment type="caution">
    <text evidence="1">The sequence shown here is derived from an EMBL/GenBank/DDBJ whole genome shotgun (WGS) entry which is preliminary data.</text>
</comment>
<accession>A0AAW1L590</accession>
<dbReference type="EMBL" id="JASPKY010000154">
    <property type="protein sequence ID" value="KAK9730048.1"/>
    <property type="molecule type" value="Genomic_DNA"/>
</dbReference>
<protein>
    <submittedName>
        <fullName evidence="1">Uncharacterized protein</fullName>
    </submittedName>
</protein>